<dbReference type="PROSITE" id="PS50157">
    <property type="entry name" value="ZINC_FINGER_C2H2_2"/>
    <property type="match status" value="2"/>
</dbReference>
<evidence type="ECO:0000256" key="1">
    <source>
        <dbReference type="ARBA" id="ARBA00022723"/>
    </source>
</evidence>
<dbReference type="GO" id="GO:0000981">
    <property type="term" value="F:DNA-binding transcription factor activity, RNA polymerase II-specific"/>
    <property type="evidence" value="ECO:0007669"/>
    <property type="project" value="TreeGrafter"/>
</dbReference>
<keyword evidence="3" id="KW-0862">Zinc</keyword>
<dbReference type="SMART" id="SM00355">
    <property type="entry name" value="ZnF_C2H2"/>
    <property type="match status" value="2"/>
</dbReference>
<proteinExistence type="predicted"/>
<keyword evidence="2 4" id="KW-0863">Zinc-finger</keyword>
<keyword evidence="1" id="KW-0479">Metal-binding</keyword>
<organism evidence="7 8">
    <name type="scientific">Trichoderma harzianum CBS 226.95</name>
    <dbReference type="NCBI Taxonomy" id="983964"/>
    <lineage>
        <taxon>Eukaryota</taxon>
        <taxon>Fungi</taxon>
        <taxon>Dikarya</taxon>
        <taxon>Ascomycota</taxon>
        <taxon>Pezizomycotina</taxon>
        <taxon>Sordariomycetes</taxon>
        <taxon>Hypocreomycetidae</taxon>
        <taxon>Hypocreales</taxon>
        <taxon>Hypocreaceae</taxon>
        <taxon>Trichoderma</taxon>
    </lineage>
</organism>
<dbReference type="PROSITE" id="PS00028">
    <property type="entry name" value="ZINC_FINGER_C2H2_1"/>
    <property type="match status" value="1"/>
</dbReference>
<dbReference type="Gene3D" id="3.30.160.60">
    <property type="entry name" value="Classic Zinc Finger"/>
    <property type="match status" value="2"/>
</dbReference>
<accession>A0A2T3ZRK9</accession>
<evidence type="ECO:0000313" key="8">
    <source>
        <dbReference type="Proteomes" id="UP000241690"/>
    </source>
</evidence>
<reference evidence="7 8" key="1">
    <citation type="submission" date="2016-07" db="EMBL/GenBank/DDBJ databases">
        <title>Multiple horizontal gene transfer events from other fungi enriched the ability of initially mycotrophic Trichoderma (Ascomycota) to feed on dead plant biomass.</title>
        <authorList>
            <consortium name="DOE Joint Genome Institute"/>
            <person name="Aerts A."/>
            <person name="Atanasova L."/>
            <person name="Chenthamara K."/>
            <person name="Zhang J."/>
            <person name="Grujic M."/>
            <person name="Henrissat B."/>
            <person name="Kuo A."/>
            <person name="Salamov A."/>
            <person name="Lipzen A."/>
            <person name="Labutti K."/>
            <person name="Barry K."/>
            <person name="Miao Y."/>
            <person name="Rahimi M.J."/>
            <person name="Shen Q."/>
            <person name="Grigoriev I.V."/>
            <person name="Kubicek C.P."/>
            <person name="Druzhinina I.S."/>
        </authorList>
    </citation>
    <scope>NUCLEOTIDE SEQUENCE [LARGE SCALE GENOMIC DNA]</scope>
    <source>
        <strain evidence="7 8">CBS 226.95</strain>
    </source>
</reference>
<dbReference type="GO" id="GO:0008270">
    <property type="term" value="F:zinc ion binding"/>
    <property type="evidence" value="ECO:0007669"/>
    <property type="project" value="UniProtKB-KW"/>
</dbReference>
<dbReference type="InterPro" id="IPR013087">
    <property type="entry name" value="Znf_C2H2_type"/>
</dbReference>
<evidence type="ECO:0000313" key="7">
    <source>
        <dbReference type="EMBL" id="PTB47443.1"/>
    </source>
</evidence>
<dbReference type="GeneID" id="36629557"/>
<evidence type="ECO:0000256" key="2">
    <source>
        <dbReference type="ARBA" id="ARBA00022771"/>
    </source>
</evidence>
<evidence type="ECO:0000259" key="6">
    <source>
        <dbReference type="PROSITE" id="PS50157"/>
    </source>
</evidence>
<evidence type="ECO:0000256" key="4">
    <source>
        <dbReference type="PROSITE-ProRule" id="PRU00042"/>
    </source>
</evidence>
<protein>
    <recommendedName>
        <fullName evidence="6">C2H2-type domain-containing protein</fullName>
    </recommendedName>
</protein>
<dbReference type="InterPro" id="IPR036236">
    <property type="entry name" value="Znf_C2H2_sf"/>
</dbReference>
<dbReference type="SUPFAM" id="SSF57667">
    <property type="entry name" value="beta-beta-alpha zinc fingers"/>
    <property type="match status" value="1"/>
</dbReference>
<dbReference type="GO" id="GO:0000978">
    <property type="term" value="F:RNA polymerase II cis-regulatory region sequence-specific DNA binding"/>
    <property type="evidence" value="ECO:0007669"/>
    <property type="project" value="TreeGrafter"/>
</dbReference>
<sequence length="377" mass="42586">MQFPEPVSYGYQRDCGSRLATSCLSTSFNSFSPQEVDTSAAHRSTPNALRIGFSSTYRSFRDSPSKATHTYTFSPMKAEHGRTSSTSTEGASSPFDIAEENERHYALQPHARHEQYYRTFHGFKLPLDPSPSYTEASLQLTPSIMKPTHNIPGLDMADNALSWLCGNDSPMPFLQSPQALEPLGLYQYSQTLMGRYYPHRSLVAPGEYSTERQMMVNEIRYKATGLHKEIRASRKVSEKNDNSYNLVQEARCKCDYPNCDKAFKRGEHLKRHKQTFHGEGPNRFSCEFCGKSQFNRQDSLNTHRKLHAQPKSGKRGVESIPAAIRVIEQEDRSRKRRLPPKSKFAAVSVTGREAKMQLMMATCHGPTHIGRHNGPTG</sequence>
<dbReference type="PANTHER" id="PTHR23235">
    <property type="entry name" value="KRUEPPEL-LIKE TRANSCRIPTION FACTOR"/>
    <property type="match status" value="1"/>
</dbReference>
<feature type="domain" description="C2H2-type" evidence="6">
    <location>
        <begin position="284"/>
        <end position="312"/>
    </location>
</feature>
<gene>
    <name evidence="7" type="ORF">M431DRAFT_536269</name>
</gene>
<dbReference type="RefSeq" id="XP_024767120.1">
    <property type="nucleotide sequence ID" value="XM_024920988.1"/>
</dbReference>
<name>A0A2T3ZRK9_TRIHA</name>
<dbReference type="PANTHER" id="PTHR23235:SF120">
    <property type="entry name" value="KRUPPEL-LIKE FACTOR 15"/>
    <property type="match status" value="1"/>
</dbReference>
<evidence type="ECO:0000256" key="3">
    <source>
        <dbReference type="ARBA" id="ARBA00022833"/>
    </source>
</evidence>
<dbReference type="EMBL" id="KZ679724">
    <property type="protein sequence ID" value="PTB47443.1"/>
    <property type="molecule type" value="Genomic_DNA"/>
</dbReference>
<feature type="region of interest" description="Disordered" evidence="5">
    <location>
        <begin position="60"/>
        <end position="93"/>
    </location>
</feature>
<dbReference type="Proteomes" id="UP000241690">
    <property type="component" value="Unassembled WGS sequence"/>
</dbReference>
<evidence type="ECO:0000256" key="5">
    <source>
        <dbReference type="SAM" id="MobiDB-lite"/>
    </source>
</evidence>
<keyword evidence="8" id="KW-1185">Reference proteome</keyword>
<dbReference type="AlphaFoldDB" id="A0A2T3ZRK9"/>
<dbReference type="STRING" id="983964.A0A2T3ZRK9"/>
<feature type="domain" description="C2H2-type" evidence="6">
    <location>
        <begin position="252"/>
        <end position="281"/>
    </location>
</feature>